<gene>
    <name evidence="5" type="ORF">A3D50_01720</name>
</gene>
<dbReference type="PANTHER" id="PTHR11203:SF37">
    <property type="entry name" value="INTEGRATOR COMPLEX SUBUNIT 11"/>
    <property type="match status" value="1"/>
</dbReference>
<dbReference type="InterPro" id="IPR022712">
    <property type="entry name" value="Beta_Casp"/>
</dbReference>
<comment type="caution">
    <text evidence="5">The sequence shown here is derived from an EMBL/GenBank/DDBJ whole genome shotgun (WGS) entry which is preliminary data.</text>
</comment>
<keyword evidence="1" id="KW-0378">Hydrolase</keyword>
<feature type="domain" description="Metallo-beta-lactamase" evidence="3">
    <location>
        <begin position="66"/>
        <end position="292"/>
    </location>
</feature>
<evidence type="ECO:0000259" key="4">
    <source>
        <dbReference type="SMART" id="SM01027"/>
    </source>
</evidence>
<sequence>MRRTIVSFARLGIQDIILSISKASQKPNNRQRRSNRYSASEINDNRALDKPMKHTLTFCSGVSTVTGANFLLKTSSGHNILVDCGMIQGLRIAAEDNRQPFGYDVSNIDALLVTHAHLDHVGRIPKLVSQGYKGPIYSTLQTRTLAELVLNDAVRILGMEARSQGLEPLYQESDVQAVFPLWETVPYHQSFKVLEGVEIFLKDAGHILGSSMIEVRLLEGSKETIVLFTGDLGNSPAPLLRDTETVGSVDYMIMESVYGDRNHEARAERDNKLKKIILESIAKRGTLVIPSFSIDRTQVLLYELNNMVEKNQIPSIPIFLDSPMAAQATEIYKNNKELFNDRVQKQIDNGDDIFSFPRLKITVSGDQSRDIENTSGVKIIIAGSGMSVGGRVISHEERYLPDSNSTILLMGYQTVGSLGRELAEGSKKIRIQSKNIHVKAKIETLYGYSAHKDGDRLLEFVSTADIKRLKRVFPVMGEPKAAMHIAQRINDELGIEALMPEQNRAYELD</sequence>
<dbReference type="STRING" id="1802308.A3D50_01720"/>
<dbReference type="Pfam" id="PF07521">
    <property type="entry name" value="RMMBL"/>
    <property type="match status" value="1"/>
</dbReference>
<reference evidence="5 6" key="1">
    <citation type="journal article" date="2016" name="Nat. Commun.">
        <title>Thousands of microbial genomes shed light on interconnected biogeochemical processes in an aquifer system.</title>
        <authorList>
            <person name="Anantharaman K."/>
            <person name="Brown C.T."/>
            <person name="Hug L.A."/>
            <person name="Sharon I."/>
            <person name="Castelle C.J."/>
            <person name="Probst A.J."/>
            <person name="Thomas B.C."/>
            <person name="Singh A."/>
            <person name="Wilkins M.J."/>
            <person name="Karaoz U."/>
            <person name="Brodie E.L."/>
            <person name="Williams K.H."/>
            <person name="Hubbard S.S."/>
            <person name="Banfield J.F."/>
        </authorList>
    </citation>
    <scope>NUCLEOTIDE SEQUENCE [LARGE SCALE GENOMIC DNA]</scope>
</reference>
<dbReference type="SUPFAM" id="SSF56281">
    <property type="entry name" value="Metallo-hydrolase/oxidoreductase"/>
    <property type="match status" value="1"/>
</dbReference>
<dbReference type="SMART" id="SM00849">
    <property type="entry name" value="Lactamase_B"/>
    <property type="match status" value="1"/>
</dbReference>
<evidence type="ECO:0000313" key="6">
    <source>
        <dbReference type="Proteomes" id="UP000178413"/>
    </source>
</evidence>
<proteinExistence type="predicted"/>
<evidence type="ECO:0000313" key="5">
    <source>
        <dbReference type="EMBL" id="OHA24543.1"/>
    </source>
</evidence>
<dbReference type="EMBL" id="MHRM01000002">
    <property type="protein sequence ID" value="OHA24543.1"/>
    <property type="molecule type" value="Genomic_DNA"/>
</dbReference>
<dbReference type="CDD" id="cd16295">
    <property type="entry name" value="TTHA0252-CPSF-like_MBL-fold"/>
    <property type="match status" value="1"/>
</dbReference>
<accession>A0A1G2ML05</accession>
<dbReference type="PANTHER" id="PTHR11203">
    <property type="entry name" value="CLEAVAGE AND POLYADENYLATION SPECIFICITY FACTOR FAMILY MEMBER"/>
    <property type="match status" value="1"/>
</dbReference>
<feature type="domain" description="Beta-Casp" evidence="4">
    <location>
        <begin position="297"/>
        <end position="422"/>
    </location>
</feature>
<dbReference type="GO" id="GO:0016787">
    <property type="term" value="F:hydrolase activity"/>
    <property type="evidence" value="ECO:0007669"/>
    <property type="project" value="UniProtKB-KW"/>
</dbReference>
<dbReference type="GO" id="GO:0004521">
    <property type="term" value="F:RNA endonuclease activity"/>
    <property type="evidence" value="ECO:0007669"/>
    <property type="project" value="TreeGrafter"/>
</dbReference>
<evidence type="ECO:0008006" key="7">
    <source>
        <dbReference type="Google" id="ProtNLM"/>
    </source>
</evidence>
<evidence type="ECO:0000256" key="1">
    <source>
        <dbReference type="ARBA" id="ARBA00022801"/>
    </source>
</evidence>
<dbReference type="AlphaFoldDB" id="A0A1G2ML05"/>
<organism evidence="5 6">
    <name type="scientific">Candidatus Taylorbacteria bacterium RIFCSPHIGHO2_02_FULL_44_12</name>
    <dbReference type="NCBI Taxonomy" id="1802308"/>
    <lineage>
        <taxon>Bacteria</taxon>
        <taxon>Candidatus Tayloriibacteriota</taxon>
    </lineage>
</organism>
<dbReference type="Proteomes" id="UP000178413">
    <property type="component" value="Unassembled WGS sequence"/>
</dbReference>
<dbReference type="Gene3D" id="3.40.50.10890">
    <property type="match status" value="1"/>
</dbReference>
<dbReference type="InterPro" id="IPR001279">
    <property type="entry name" value="Metallo-B-lactamas"/>
</dbReference>
<name>A0A1G2ML05_9BACT</name>
<dbReference type="Gene3D" id="3.60.15.10">
    <property type="entry name" value="Ribonuclease Z/Hydroxyacylglutathione hydrolase-like"/>
    <property type="match status" value="1"/>
</dbReference>
<dbReference type="InterPro" id="IPR036866">
    <property type="entry name" value="RibonucZ/Hydroxyglut_hydro"/>
</dbReference>
<dbReference type="InterPro" id="IPR050698">
    <property type="entry name" value="MBL"/>
</dbReference>
<evidence type="ECO:0000259" key="3">
    <source>
        <dbReference type="SMART" id="SM00849"/>
    </source>
</evidence>
<feature type="region of interest" description="Disordered" evidence="2">
    <location>
        <begin position="24"/>
        <end position="44"/>
    </location>
</feature>
<dbReference type="InterPro" id="IPR011108">
    <property type="entry name" value="RMMBL"/>
</dbReference>
<dbReference type="Pfam" id="PF10996">
    <property type="entry name" value="Beta-Casp"/>
    <property type="match status" value="1"/>
</dbReference>
<dbReference type="SMART" id="SM01027">
    <property type="entry name" value="Beta-Casp"/>
    <property type="match status" value="1"/>
</dbReference>
<evidence type="ECO:0000256" key="2">
    <source>
        <dbReference type="SAM" id="MobiDB-lite"/>
    </source>
</evidence>
<protein>
    <recommendedName>
        <fullName evidence="7">MBL fold hydrolase</fullName>
    </recommendedName>
</protein>
<dbReference type="Pfam" id="PF16661">
    <property type="entry name" value="Lactamase_B_6"/>
    <property type="match status" value="1"/>
</dbReference>